<dbReference type="AlphaFoldDB" id="A0A8J9UHN2"/>
<feature type="non-terminal residue" evidence="1">
    <location>
        <position position="90"/>
    </location>
</feature>
<dbReference type="EMBL" id="OV170222">
    <property type="protein sequence ID" value="CAH0720423.1"/>
    <property type="molecule type" value="Genomic_DNA"/>
</dbReference>
<organism evidence="1 2">
    <name type="scientific">Brenthis ino</name>
    <name type="common">lesser marbled fritillary</name>
    <dbReference type="NCBI Taxonomy" id="405034"/>
    <lineage>
        <taxon>Eukaryota</taxon>
        <taxon>Metazoa</taxon>
        <taxon>Ecdysozoa</taxon>
        <taxon>Arthropoda</taxon>
        <taxon>Hexapoda</taxon>
        <taxon>Insecta</taxon>
        <taxon>Pterygota</taxon>
        <taxon>Neoptera</taxon>
        <taxon>Endopterygota</taxon>
        <taxon>Lepidoptera</taxon>
        <taxon>Glossata</taxon>
        <taxon>Ditrysia</taxon>
        <taxon>Papilionoidea</taxon>
        <taxon>Nymphalidae</taxon>
        <taxon>Heliconiinae</taxon>
        <taxon>Argynnini</taxon>
        <taxon>Brenthis</taxon>
    </lineage>
</organism>
<evidence type="ECO:0000313" key="1">
    <source>
        <dbReference type="EMBL" id="CAH0720423.1"/>
    </source>
</evidence>
<proteinExistence type="predicted"/>
<dbReference type="Proteomes" id="UP000838878">
    <property type="component" value="Chromosome 2"/>
</dbReference>
<gene>
    <name evidence="1" type="ORF">BINO364_LOCUS6654</name>
</gene>
<keyword evidence="2" id="KW-1185">Reference proteome</keyword>
<sequence length="90" mass="10085">MVLTRFIDKIHSCLQHKVRVQNGECFLKTILACRNCQRSAEHGLESIGATAAALLTHLRNIHCNLHLLNRNACETSGDRRGGHENVSPQR</sequence>
<name>A0A8J9UHN2_9NEOP</name>
<accession>A0A8J9UHN2</accession>
<protein>
    <submittedName>
        <fullName evidence="1">Uncharacterized protein</fullName>
    </submittedName>
</protein>
<reference evidence="1" key="1">
    <citation type="submission" date="2021-12" db="EMBL/GenBank/DDBJ databases">
        <authorList>
            <person name="Martin H S."/>
        </authorList>
    </citation>
    <scope>NUCLEOTIDE SEQUENCE</scope>
</reference>
<evidence type="ECO:0000313" key="2">
    <source>
        <dbReference type="Proteomes" id="UP000838878"/>
    </source>
</evidence>